<dbReference type="RefSeq" id="WP_379894499.1">
    <property type="nucleotide sequence ID" value="NZ_CBCSCT010000052.1"/>
</dbReference>
<dbReference type="SUPFAM" id="SSF49764">
    <property type="entry name" value="HSP20-like chaperones"/>
    <property type="match status" value="1"/>
</dbReference>
<protein>
    <submittedName>
        <fullName evidence="1">Hsp20/alpha crystallin family protein</fullName>
    </submittedName>
</protein>
<dbReference type="Proteomes" id="UP001596250">
    <property type="component" value="Unassembled WGS sequence"/>
</dbReference>
<organism evidence="1 2">
    <name type="scientific">Marinicrinis lubricantis</name>
    <dbReference type="NCBI Taxonomy" id="2086470"/>
    <lineage>
        <taxon>Bacteria</taxon>
        <taxon>Bacillati</taxon>
        <taxon>Bacillota</taxon>
        <taxon>Bacilli</taxon>
        <taxon>Bacillales</taxon>
        <taxon>Paenibacillaceae</taxon>
    </lineage>
</organism>
<dbReference type="CDD" id="cd00298">
    <property type="entry name" value="ACD_sHsps_p23-like"/>
    <property type="match status" value="1"/>
</dbReference>
<dbReference type="EMBL" id="JBHSQV010000153">
    <property type="protein sequence ID" value="MFC5987164.1"/>
    <property type="molecule type" value="Genomic_DNA"/>
</dbReference>
<name>A0ABW1IQW3_9BACL</name>
<reference evidence="2" key="1">
    <citation type="journal article" date="2019" name="Int. J. Syst. Evol. Microbiol.">
        <title>The Global Catalogue of Microorganisms (GCM) 10K type strain sequencing project: providing services to taxonomists for standard genome sequencing and annotation.</title>
        <authorList>
            <consortium name="The Broad Institute Genomics Platform"/>
            <consortium name="The Broad Institute Genome Sequencing Center for Infectious Disease"/>
            <person name="Wu L."/>
            <person name="Ma J."/>
        </authorList>
    </citation>
    <scope>NUCLEOTIDE SEQUENCE [LARGE SCALE GENOMIC DNA]</scope>
    <source>
        <strain evidence="2">CCM 8749</strain>
    </source>
</reference>
<accession>A0ABW1IQW3</accession>
<proteinExistence type="predicted"/>
<keyword evidence="2" id="KW-1185">Reference proteome</keyword>
<comment type="caution">
    <text evidence="1">The sequence shown here is derived from an EMBL/GenBank/DDBJ whole genome shotgun (WGS) entry which is preliminary data.</text>
</comment>
<gene>
    <name evidence="1" type="ORF">ACFPXP_12185</name>
</gene>
<sequence>MTKGRDSFDWKSLEQLLGTSLPFIPKGMREQIQSGSWVESYVQDMMKKMMPGAASAEQHSPLEYEEFETHKDLIVKIHIPKSVHPRALRLQIGRGTLRITGLPGDKKQLIHLSTTVDHLHCKATCKNRILLIRMRKETETEVFRDIRIRME</sequence>
<evidence type="ECO:0000313" key="1">
    <source>
        <dbReference type="EMBL" id="MFC5987164.1"/>
    </source>
</evidence>
<evidence type="ECO:0000313" key="2">
    <source>
        <dbReference type="Proteomes" id="UP001596250"/>
    </source>
</evidence>
<dbReference type="InterPro" id="IPR008978">
    <property type="entry name" value="HSP20-like_chaperone"/>
</dbReference>